<organism evidence="6 7">
    <name type="scientific">Corynebacterium renale</name>
    <dbReference type="NCBI Taxonomy" id="1724"/>
    <lineage>
        <taxon>Bacteria</taxon>
        <taxon>Bacillati</taxon>
        <taxon>Actinomycetota</taxon>
        <taxon>Actinomycetes</taxon>
        <taxon>Mycobacteriales</taxon>
        <taxon>Corynebacteriaceae</taxon>
        <taxon>Corynebacterium</taxon>
    </lineage>
</organism>
<dbReference type="PANTHER" id="PTHR43617:SF31">
    <property type="entry name" value="MYCOTHIOL ACETYLTRANSFERASE"/>
    <property type="match status" value="1"/>
</dbReference>
<dbReference type="GO" id="GO:0008999">
    <property type="term" value="F:protein-N-terminal-alanine acetyltransferase activity"/>
    <property type="evidence" value="ECO:0007669"/>
    <property type="project" value="TreeGrafter"/>
</dbReference>
<gene>
    <name evidence="4" type="primary">mshD</name>
    <name evidence="6" type="ORF">ATK06_1155</name>
</gene>
<dbReference type="GO" id="GO:0010125">
    <property type="term" value="P:mycothiol biosynthetic process"/>
    <property type="evidence" value="ECO:0007669"/>
    <property type="project" value="UniProtKB-UniRule"/>
</dbReference>
<dbReference type="PIRSF" id="PIRSF021524">
    <property type="entry name" value="MSH_acetyltransferase"/>
    <property type="match status" value="1"/>
</dbReference>
<dbReference type="CDD" id="cd04301">
    <property type="entry name" value="NAT_SF"/>
    <property type="match status" value="1"/>
</dbReference>
<comment type="similarity">
    <text evidence="4">Belongs to the acetyltransferase family. MshD subfamily.</text>
</comment>
<dbReference type="EMBL" id="PDJF01000001">
    <property type="protein sequence ID" value="PFG28072.1"/>
    <property type="molecule type" value="Genomic_DNA"/>
</dbReference>
<dbReference type="Gene3D" id="3.40.630.30">
    <property type="match status" value="1"/>
</dbReference>
<evidence type="ECO:0000256" key="4">
    <source>
        <dbReference type="HAMAP-Rule" id="MF_01698"/>
    </source>
</evidence>
<feature type="binding site" evidence="4">
    <location>
        <position position="275"/>
    </location>
    <ligand>
        <name>1D-myo-inositol 2-(L-cysteinylamino)-2-deoxy-alpha-D-glucopyranoside</name>
        <dbReference type="ChEBI" id="CHEBI:58887"/>
    </ligand>
</feature>
<feature type="binding site" evidence="4">
    <location>
        <begin position="74"/>
        <end position="76"/>
    </location>
    <ligand>
        <name>acetyl-CoA</name>
        <dbReference type="ChEBI" id="CHEBI:57288"/>
        <label>1</label>
    </ligand>
</feature>
<evidence type="ECO:0000256" key="3">
    <source>
        <dbReference type="ARBA" id="ARBA00023315"/>
    </source>
</evidence>
<keyword evidence="3 4" id="KW-0012">Acyltransferase</keyword>
<name>A0A2A9DQ15_9CORY</name>
<reference evidence="6 7" key="1">
    <citation type="submission" date="2017-10" db="EMBL/GenBank/DDBJ databases">
        <title>Sequencing the genomes of 1000 actinobacteria strains.</title>
        <authorList>
            <person name="Klenk H.-P."/>
        </authorList>
    </citation>
    <scope>NUCLEOTIDE SEQUENCE [LARGE SCALE GENOMIC DNA]</scope>
    <source>
        <strain evidence="6 7">DSM 20688</strain>
    </source>
</reference>
<feature type="binding site" evidence="4">
    <location>
        <begin position="280"/>
        <end position="285"/>
    </location>
    <ligand>
        <name>acetyl-CoA</name>
        <dbReference type="ChEBI" id="CHEBI:57288"/>
        <label>2</label>
    </ligand>
</feature>
<keyword evidence="7" id="KW-1185">Reference proteome</keyword>
<comment type="subunit">
    <text evidence="4">Monomer.</text>
</comment>
<sequence length="313" mass="35033">MEITRTQLEPNHVEEILEIARRAQEEDGVAPLSEQFLVGLDDATLKHSHLVAQQAGRIIGVAAVDAGKPQTAELVVDPQFRREGAGSALLKELGDTPVWAHGDLPEAQELARATGRSAGRTLLVMEIKDPDLADVTEVAELPENYFLTDLTQAEQRWDVAWVLDQWLGANNEAFDWHPEQGGWDHERLERALHAPWFRATDVLFLWHFDSDGAPHLAGFHWTKWHTTDVTEGTGYGEVYVIGLASDFRGKQLGDPLLRAGLHHLYQRGARKIILYVEDDNEPAVKAYKRLGFEVAENHVVYEVSDAAKDADKE</sequence>
<feature type="binding site" evidence="4">
    <location>
        <position position="34"/>
    </location>
    <ligand>
        <name>1D-myo-inositol 2-(L-cysteinylamino)-2-deoxy-alpha-D-glucopyranoside</name>
        <dbReference type="ChEBI" id="CHEBI:58887"/>
    </ligand>
</feature>
<dbReference type="EC" id="2.3.1.189" evidence="4"/>
<evidence type="ECO:0000313" key="7">
    <source>
        <dbReference type="Proteomes" id="UP000221653"/>
    </source>
</evidence>
<dbReference type="Proteomes" id="UP000221653">
    <property type="component" value="Unassembled WGS sequence"/>
</dbReference>
<accession>A0A2A9DQ15</accession>
<dbReference type="Pfam" id="PF00583">
    <property type="entry name" value="Acetyltransf_1"/>
    <property type="match status" value="1"/>
</dbReference>
<dbReference type="HAMAP" id="MF_01698">
    <property type="entry name" value="MshD"/>
    <property type="match status" value="1"/>
</dbReference>
<feature type="binding site" evidence="4">
    <location>
        <position position="237"/>
    </location>
    <ligand>
        <name>1D-myo-inositol 2-(L-cysteinylamino)-2-deoxy-alpha-D-glucopyranoside</name>
        <dbReference type="ChEBI" id="CHEBI:58887"/>
    </ligand>
</feature>
<feature type="domain" description="N-acetyltransferase" evidence="5">
    <location>
        <begin position="148"/>
        <end position="311"/>
    </location>
</feature>
<dbReference type="OrthoDB" id="3208058at2"/>
<dbReference type="PROSITE" id="PS51186">
    <property type="entry name" value="GNAT"/>
    <property type="match status" value="2"/>
</dbReference>
<feature type="binding site" evidence="4">
    <location>
        <position position="223"/>
    </location>
    <ligand>
        <name>1D-myo-inositol 2-(L-cysteinylamino)-2-deoxy-alpha-D-glucopyranoside</name>
        <dbReference type="ChEBI" id="CHEBI:58887"/>
    </ligand>
</feature>
<comment type="caution">
    <text evidence="6">The sequence shown here is derived from an EMBL/GenBank/DDBJ whole genome shotgun (WGS) entry which is preliminary data.</text>
</comment>
<dbReference type="Pfam" id="PF13508">
    <property type="entry name" value="Acetyltransf_7"/>
    <property type="match status" value="1"/>
</dbReference>
<feature type="binding site" evidence="4">
    <location>
        <position position="179"/>
    </location>
    <ligand>
        <name>1D-myo-inositol 2-(L-cysteinylamino)-2-deoxy-alpha-D-glucopyranoside</name>
        <dbReference type="ChEBI" id="CHEBI:58887"/>
    </ligand>
</feature>
<proteinExistence type="inferred from homology"/>
<dbReference type="RefSeq" id="WP_098388987.1">
    <property type="nucleotide sequence ID" value="NZ_LS483464.1"/>
</dbReference>
<dbReference type="GO" id="GO:0035447">
    <property type="term" value="F:mycothiol synthase activity"/>
    <property type="evidence" value="ECO:0007669"/>
    <property type="project" value="UniProtKB-UniRule"/>
</dbReference>
<dbReference type="STRING" id="1724.GCA_001044175_02171"/>
<comment type="caution">
    <text evidence="4">Lacks conserved residue(s) required for the propagation of feature annotation.</text>
</comment>
<evidence type="ECO:0000256" key="2">
    <source>
        <dbReference type="ARBA" id="ARBA00022737"/>
    </source>
</evidence>
<keyword evidence="1 4" id="KW-0808">Transferase</keyword>
<dbReference type="InterPro" id="IPR050276">
    <property type="entry name" value="MshD_Acetyltransferase"/>
</dbReference>
<comment type="catalytic activity">
    <reaction evidence="4">
        <text>1D-myo-inositol 2-(L-cysteinylamino)-2-deoxy-alpha-D-glucopyranoside + acetyl-CoA = mycothiol + CoA + H(+)</text>
        <dbReference type="Rhea" id="RHEA:26172"/>
        <dbReference type="ChEBI" id="CHEBI:15378"/>
        <dbReference type="ChEBI" id="CHEBI:16768"/>
        <dbReference type="ChEBI" id="CHEBI:57287"/>
        <dbReference type="ChEBI" id="CHEBI:57288"/>
        <dbReference type="ChEBI" id="CHEBI:58887"/>
        <dbReference type="EC" id="2.3.1.189"/>
    </reaction>
</comment>
<dbReference type="SUPFAM" id="SSF55729">
    <property type="entry name" value="Acyl-CoA N-acyltransferases (Nat)"/>
    <property type="match status" value="1"/>
</dbReference>
<evidence type="ECO:0000256" key="1">
    <source>
        <dbReference type="ARBA" id="ARBA00022679"/>
    </source>
</evidence>
<feature type="binding site" evidence="4">
    <location>
        <begin position="82"/>
        <end position="87"/>
    </location>
    <ligand>
        <name>acetyl-CoA</name>
        <dbReference type="ChEBI" id="CHEBI:57288"/>
        <label>1</label>
    </ligand>
</feature>
<protein>
    <recommendedName>
        <fullName evidence="4">Mycothiol acetyltransferase</fullName>
        <shortName evidence="4">MSH acetyltransferase</shortName>
        <ecNumber evidence="4">2.3.1.189</ecNumber>
    </recommendedName>
    <alternativeName>
        <fullName evidence="4">Mycothiol synthase</fullName>
    </alternativeName>
</protein>
<comment type="function">
    <text evidence="4">Catalyzes the transfer of acetyl from acetyl-CoA to desacetylmycothiol (Cys-GlcN-Ins) to form mycothiol.</text>
</comment>
<dbReference type="InterPro" id="IPR017813">
    <property type="entry name" value="Mycothiol_AcTrfase"/>
</dbReference>
<dbReference type="InterPro" id="IPR016181">
    <property type="entry name" value="Acyl_CoA_acyltransferase"/>
</dbReference>
<evidence type="ECO:0000259" key="5">
    <source>
        <dbReference type="PROSITE" id="PS51186"/>
    </source>
</evidence>
<keyword evidence="2 4" id="KW-0677">Repeat</keyword>
<evidence type="ECO:0000313" key="6">
    <source>
        <dbReference type="EMBL" id="PFG28072.1"/>
    </source>
</evidence>
<dbReference type="AlphaFoldDB" id="A0A2A9DQ15"/>
<dbReference type="InterPro" id="IPR000182">
    <property type="entry name" value="GNAT_dom"/>
</dbReference>
<dbReference type="NCBIfam" id="TIGR03448">
    <property type="entry name" value="mycothiol_MshD"/>
    <property type="match status" value="1"/>
</dbReference>
<dbReference type="PANTHER" id="PTHR43617">
    <property type="entry name" value="L-AMINO ACID N-ACETYLTRANSFERASE"/>
    <property type="match status" value="1"/>
</dbReference>
<feature type="domain" description="N-acetyltransferase" evidence="5">
    <location>
        <begin position="3"/>
        <end position="142"/>
    </location>
</feature>
<feature type="binding site" evidence="4">
    <location>
        <begin position="241"/>
        <end position="243"/>
    </location>
    <ligand>
        <name>acetyl-CoA</name>
        <dbReference type="ChEBI" id="CHEBI:57288"/>
        <label>2</label>
    </ligand>
</feature>